<keyword evidence="2" id="KW-1185">Reference proteome</keyword>
<sequence>MRDETMIKKINMFDCVLLKNGTEVTILEKHSDGWLYVEEEIPLTDDTFDYKDYLVIVDDVAKITYHVEN</sequence>
<protein>
    <submittedName>
        <fullName evidence="1">Uncharacterized protein</fullName>
    </submittedName>
</protein>
<accession>A0A660E416</accession>
<name>A0A660E416_9LACO</name>
<proteinExistence type="predicted"/>
<dbReference type="RefSeq" id="WP_130851150.1">
    <property type="nucleotide sequence ID" value="NZ_UYIG01000001.1"/>
</dbReference>
<dbReference type="AlphaFoldDB" id="A0A660E416"/>
<dbReference type="EMBL" id="UYIG01000001">
    <property type="protein sequence ID" value="VDG26739.1"/>
    <property type="molecule type" value="Genomic_DNA"/>
</dbReference>
<evidence type="ECO:0000313" key="2">
    <source>
        <dbReference type="Proteomes" id="UP000289996"/>
    </source>
</evidence>
<gene>
    <name evidence="1" type="ORF">MUDAN_MDHGFNIF_00143</name>
</gene>
<dbReference type="Proteomes" id="UP000289996">
    <property type="component" value="Unassembled WGS sequence"/>
</dbReference>
<reference evidence="1 2" key="1">
    <citation type="submission" date="2018-11" db="EMBL/GenBank/DDBJ databases">
        <authorList>
            <person name="Wuyts S."/>
        </authorList>
    </citation>
    <scope>NUCLEOTIDE SEQUENCE [LARGE SCALE GENOMIC DNA]</scope>
    <source>
        <strain evidence="1">Lactobacillus mudanjiangensis AMBF249</strain>
    </source>
</reference>
<evidence type="ECO:0000313" key="1">
    <source>
        <dbReference type="EMBL" id="VDG26739.1"/>
    </source>
</evidence>
<organism evidence="1 2">
    <name type="scientific">Lactiplantibacillus mudanjiangensis</name>
    <dbReference type="NCBI Taxonomy" id="1296538"/>
    <lineage>
        <taxon>Bacteria</taxon>
        <taxon>Bacillati</taxon>
        <taxon>Bacillota</taxon>
        <taxon>Bacilli</taxon>
        <taxon>Lactobacillales</taxon>
        <taxon>Lactobacillaceae</taxon>
        <taxon>Lactiplantibacillus</taxon>
    </lineage>
</organism>